<evidence type="ECO:0000313" key="1">
    <source>
        <dbReference type="EMBL" id="HEA86722.1"/>
    </source>
</evidence>
<proteinExistence type="predicted"/>
<protein>
    <recommendedName>
        <fullName evidence="2">DUF5683 domain-containing protein</fullName>
    </recommendedName>
</protein>
<organism evidence="1">
    <name type="scientific">candidate division WOR-3 bacterium</name>
    <dbReference type="NCBI Taxonomy" id="2052148"/>
    <lineage>
        <taxon>Bacteria</taxon>
        <taxon>Bacteria division WOR-3</taxon>
    </lineage>
</organism>
<dbReference type="AlphaFoldDB" id="A0A7C1RXY4"/>
<gene>
    <name evidence="1" type="ORF">ENP94_01765</name>
</gene>
<evidence type="ECO:0008006" key="2">
    <source>
        <dbReference type="Google" id="ProtNLM"/>
    </source>
</evidence>
<name>A0A7C1RXY4_UNCW3</name>
<accession>A0A7C1RXY4</accession>
<sequence length="218" mass="25393">MYVLLSMSMAMMQTPAYQNEIKPPSRRIAIVASALLPGSGQLLADARKRGEIMVWLDGILWTGWATLSWYRTNLEQDALLIASQYAGANISTKDPRYYRALERYNSSSEYNESIKKEARELYPDDPDAQRRYFQSHAYYGHWEWEWQSDSIRIFSFWKTRKSARSAGMAASFLVSALVLNRIISFIDCVFFLPETRLNRRIDITPTPSYLGMQLRYHF</sequence>
<reference evidence="1" key="1">
    <citation type="journal article" date="2020" name="mSystems">
        <title>Genome- and Community-Level Interaction Insights into Carbon Utilization and Element Cycling Functions of Hydrothermarchaeota in Hydrothermal Sediment.</title>
        <authorList>
            <person name="Zhou Z."/>
            <person name="Liu Y."/>
            <person name="Xu W."/>
            <person name="Pan J."/>
            <person name="Luo Z.H."/>
            <person name="Li M."/>
        </authorList>
    </citation>
    <scope>NUCLEOTIDE SEQUENCE [LARGE SCALE GENOMIC DNA]</scope>
    <source>
        <strain evidence="1">SpSt-265</strain>
    </source>
</reference>
<dbReference type="EMBL" id="DSLG01000002">
    <property type="protein sequence ID" value="HEA86722.1"/>
    <property type="molecule type" value="Genomic_DNA"/>
</dbReference>
<comment type="caution">
    <text evidence="1">The sequence shown here is derived from an EMBL/GenBank/DDBJ whole genome shotgun (WGS) entry which is preliminary data.</text>
</comment>